<evidence type="ECO:0000313" key="16">
    <source>
        <dbReference type="EMBL" id="KIJ91776.1"/>
    </source>
</evidence>
<dbReference type="STRING" id="1095629.A0A0C9X2A2"/>
<evidence type="ECO:0000256" key="6">
    <source>
        <dbReference type="ARBA" id="ARBA00022679"/>
    </source>
</evidence>
<evidence type="ECO:0000256" key="13">
    <source>
        <dbReference type="ARBA" id="ARBA00048243"/>
    </source>
</evidence>
<comment type="catalytic activity">
    <reaction evidence="13">
        <text>N(4)-{beta-D-GlcNAc-(1-&gt;2)-[beta-D-GlcNAc-(1-&gt;4)]-alpha-D-Man-(1-&gt;3)-[beta-D-GlcNAc-(1-&gt;2)-alpha-D-Man-(1-&gt;6)]-beta-D-Man-(1-&gt;4)-beta-D-GlcNAc-(1-&gt;4)-beta-D-GlcNAc}-L-asparaginyl-[protein] + UDP-N-acetyl-alpha-D-glucosamine = N(4)-{beta-D-GlcNAc-(1-&gt;2)-[beta-D-GlcNAc-(1-&gt;4)]-alpha-D-Man-(1-&gt;3)-[beta-D-GlcNAc-(1-&gt;2)-[beta-D-GlcNAc-(1-&gt;6)]-alpha-D-Man-(1-&gt;6)]-beta-D-Man-(1-&gt;4)-beta-D-GlcNAc-(1-&gt;4)-beta-D-GlcNAc}-L-asparaginyl-[protein] + UDP + H(+)</text>
        <dbReference type="Rhea" id="RHEA:16921"/>
        <dbReference type="Rhea" id="RHEA-COMP:14374"/>
        <dbReference type="Rhea" id="RHEA-COMP:14377"/>
        <dbReference type="ChEBI" id="CHEBI:15378"/>
        <dbReference type="ChEBI" id="CHEBI:57705"/>
        <dbReference type="ChEBI" id="CHEBI:58223"/>
        <dbReference type="ChEBI" id="CHEBI:139507"/>
        <dbReference type="ChEBI" id="CHEBI:139510"/>
        <dbReference type="EC" id="2.4.1.155"/>
    </reaction>
</comment>
<dbReference type="UniPathway" id="UPA00378"/>
<comment type="subcellular location">
    <subcellularLocation>
        <location evidence="1">Golgi apparatus membrane</location>
        <topology evidence="1">Single-pass type II membrane protein</topology>
    </subcellularLocation>
</comment>
<gene>
    <name evidence="16" type="ORF">K443DRAFT_685739</name>
</gene>
<dbReference type="GO" id="GO:0030144">
    <property type="term" value="F:alpha-1,6-mannosylglycoprotein 6-beta-N-acetylglucosaminyltransferase activity"/>
    <property type="evidence" value="ECO:0007669"/>
    <property type="project" value="UniProtKB-EC"/>
</dbReference>
<dbReference type="AlphaFoldDB" id="A0A0C9X2A2"/>
<evidence type="ECO:0000256" key="9">
    <source>
        <dbReference type="ARBA" id="ARBA00022989"/>
    </source>
</evidence>
<reference evidence="16 17" key="1">
    <citation type="submission" date="2014-04" db="EMBL/GenBank/DDBJ databases">
        <authorList>
            <consortium name="DOE Joint Genome Institute"/>
            <person name="Kuo A."/>
            <person name="Kohler A."/>
            <person name="Nagy L.G."/>
            <person name="Floudas D."/>
            <person name="Copeland A."/>
            <person name="Barry K.W."/>
            <person name="Cichocki N."/>
            <person name="Veneault-Fourrey C."/>
            <person name="LaButti K."/>
            <person name="Lindquist E.A."/>
            <person name="Lipzen A."/>
            <person name="Lundell T."/>
            <person name="Morin E."/>
            <person name="Murat C."/>
            <person name="Sun H."/>
            <person name="Tunlid A."/>
            <person name="Henrissat B."/>
            <person name="Grigoriev I.V."/>
            <person name="Hibbett D.S."/>
            <person name="Martin F."/>
            <person name="Nordberg H.P."/>
            <person name="Cantor M.N."/>
            <person name="Hua S.X."/>
        </authorList>
    </citation>
    <scope>NUCLEOTIDE SEQUENCE [LARGE SCALE GENOMIC DNA]</scope>
    <source>
        <strain evidence="16 17">LaAM-08-1</strain>
    </source>
</reference>
<keyword evidence="9 14" id="KW-1133">Transmembrane helix</keyword>
<evidence type="ECO:0000256" key="2">
    <source>
        <dbReference type="ARBA" id="ARBA00004922"/>
    </source>
</evidence>
<keyword evidence="10" id="KW-0333">Golgi apparatus</keyword>
<dbReference type="PANTHER" id="PTHR15075:SF2">
    <property type="entry name" value="ALPHA-1,6-MANNOSYLGLYCOPROTEIN 6-BETA-N-ACETYLGLUCOSAMINYLTRANSFERASE"/>
    <property type="match status" value="1"/>
</dbReference>
<evidence type="ECO:0000256" key="4">
    <source>
        <dbReference type="ARBA" id="ARBA00012671"/>
    </source>
</evidence>
<keyword evidence="11 14" id="KW-0472">Membrane</keyword>
<dbReference type="OrthoDB" id="2113294at2759"/>
<evidence type="ECO:0000313" key="17">
    <source>
        <dbReference type="Proteomes" id="UP000054477"/>
    </source>
</evidence>
<comment type="pathway">
    <text evidence="2">Protein modification; protein glycosylation.</text>
</comment>
<evidence type="ECO:0000256" key="7">
    <source>
        <dbReference type="ARBA" id="ARBA00022692"/>
    </source>
</evidence>
<dbReference type="PANTHER" id="PTHR15075">
    <property type="entry name" value="ALPHA-MANNOSIDE BETA-1,6-N-ACETYLGLUCOSAMINYLTRANSFERASE"/>
    <property type="match status" value="1"/>
</dbReference>
<sequence>MSSRNTLWVRILIVIVSTIFLATIFHQTRFGNWKSLTNNFKKNSAPLPTTSAEHYRESPPSLEAHFVPPDFERKDYREWNARTLRDLHSCIALDNCGPNQCKVALLAAYWFQQAVVQGFRGGEGIWGISVYKNLRKLGYTTLFATSFEEALFQYRMFPDLVKVVIRNKAGECHNDPQCVKGPSNPTGIPAWKIFDFEFFPSHGHHMGASLMKGKWILSANPDDLYPGEAPSPIQYLGYSIEEACISIPVIPLSERADQVWMLMKQINYVYNEHFAWNRSYFSLAFQELGTKFVGGWEMHQHYNWDPEKQGEMANIEDKEHGVINHGILPQPEFIHQVGNSKMMIGVGSPWWSPSPYDALCQGVPFLNPIQSYDHSDPWNKTKWYYSQHPSLARYDPPYVYNVHNRDYAGFVNAVKEASTTEIGRLIPDHMTETAVQDRLVLLMETDWKAQAEALLVERLKEGGDAYVFEI</sequence>
<keyword evidence="7 14" id="KW-0812">Transmembrane</keyword>
<evidence type="ECO:0000256" key="5">
    <source>
        <dbReference type="ARBA" id="ARBA00022676"/>
    </source>
</evidence>
<dbReference type="HOGENOM" id="CLU_033184_0_0_1"/>
<dbReference type="InterPro" id="IPR026116">
    <property type="entry name" value="GT18_cat"/>
</dbReference>
<dbReference type="Pfam" id="PF15024">
    <property type="entry name" value="Glyco_transf_18"/>
    <property type="match status" value="1"/>
</dbReference>
<evidence type="ECO:0000259" key="15">
    <source>
        <dbReference type="Pfam" id="PF15024"/>
    </source>
</evidence>
<dbReference type="EC" id="2.4.1.155" evidence="4"/>
<evidence type="ECO:0000256" key="12">
    <source>
        <dbReference type="ARBA" id="ARBA00023180"/>
    </source>
</evidence>
<evidence type="ECO:0000256" key="1">
    <source>
        <dbReference type="ARBA" id="ARBA00004323"/>
    </source>
</evidence>
<accession>A0A0C9X2A2</accession>
<evidence type="ECO:0000256" key="8">
    <source>
        <dbReference type="ARBA" id="ARBA00022968"/>
    </source>
</evidence>
<dbReference type="GO" id="GO:0000139">
    <property type="term" value="C:Golgi membrane"/>
    <property type="evidence" value="ECO:0007669"/>
    <property type="project" value="UniProtKB-SubCell"/>
</dbReference>
<name>A0A0C9X2A2_9AGAR</name>
<evidence type="ECO:0000256" key="14">
    <source>
        <dbReference type="SAM" id="Phobius"/>
    </source>
</evidence>
<feature type="transmembrane region" description="Helical" evidence="14">
    <location>
        <begin position="7"/>
        <end position="25"/>
    </location>
</feature>
<dbReference type="InterPro" id="IPR052105">
    <property type="entry name" value="MGAT5_Glycosyltransferase"/>
</dbReference>
<feature type="domain" description="Glycosyltransferase family 18 catalytic" evidence="15">
    <location>
        <begin position="320"/>
        <end position="445"/>
    </location>
</feature>
<proteinExistence type="inferred from homology"/>
<organism evidence="16 17">
    <name type="scientific">Laccaria amethystina LaAM-08-1</name>
    <dbReference type="NCBI Taxonomy" id="1095629"/>
    <lineage>
        <taxon>Eukaryota</taxon>
        <taxon>Fungi</taxon>
        <taxon>Dikarya</taxon>
        <taxon>Basidiomycota</taxon>
        <taxon>Agaricomycotina</taxon>
        <taxon>Agaricomycetes</taxon>
        <taxon>Agaricomycetidae</taxon>
        <taxon>Agaricales</taxon>
        <taxon>Agaricineae</taxon>
        <taxon>Hydnangiaceae</taxon>
        <taxon>Laccaria</taxon>
    </lineage>
</organism>
<evidence type="ECO:0000256" key="3">
    <source>
        <dbReference type="ARBA" id="ARBA00007477"/>
    </source>
</evidence>
<keyword evidence="17" id="KW-1185">Reference proteome</keyword>
<keyword evidence="8" id="KW-0735">Signal-anchor</keyword>
<evidence type="ECO:0000256" key="11">
    <source>
        <dbReference type="ARBA" id="ARBA00023136"/>
    </source>
</evidence>
<keyword evidence="5" id="KW-0328">Glycosyltransferase</keyword>
<dbReference type="EMBL" id="KN838970">
    <property type="protein sequence ID" value="KIJ91776.1"/>
    <property type="molecule type" value="Genomic_DNA"/>
</dbReference>
<comment type="similarity">
    <text evidence="3">Belongs to the glycosyltransferase 18 family.</text>
</comment>
<reference evidence="17" key="2">
    <citation type="submission" date="2015-01" db="EMBL/GenBank/DDBJ databases">
        <title>Evolutionary Origins and Diversification of the Mycorrhizal Mutualists.</title>
        <authorList>
            <consortium name="DOE Joint Genome Institute"/>
            <consortium name="Mycorrhizal Genomics Consortium"/>
            <person name="Kohler A."/>
            <person name="Kuo A."/>
            <person name="Nagy L.G."/>
            <person name="Floudas D."/>
            <person name="Copeland A."/>
            <person name="Barry K.W."/>
            <person name="Cichocki N."/>
            <person name="Veneault-Fourrey C."/>
            <person name="LaButti K."/>
            <person name="Lindquist E.A."/>
            <person name="Lipzen A."/>
            <person name="Lundell T."/>
            <person name="Morin E."/>
            <person name="Murat C."/>
            <person name="Riley R."/>
            <person name="Ohm R."/>
            <person name="Sun H."/>
            <person name="Tunlid A."/>
            <person name="Henrissat B."/>
            <person name="Grigoriev I.V."/>
            <person name="Hibbett D.S."/>
            <person name="Martin F."/>
        </authorList>
    </citation>
    <scope>NUCLEOTIDE SEQUENCE [LARGE SCALE GENOMIC DNA]</scope>
    <source>
        <strain evidence="17">LaAM-08-1</strain>
    </source>
</reference>
<dbReference type="GO" id="GO:0006487">
    <property type="term" value="P:protein N-linked glycosylation"/>
    <property type="evidence" value="ECO:0007669"/>
    <property type="project" value="TreeGrafter"/>
</dbReference>
<keyword evidence="6" id="KW-0808">Transferase</keyword>
<dbReference type="Proteomes" id="UP000054477">
    <property type="component" value="Unassembled WGS sequence"/>
</dbReference>
<protein>
    <recommendedName>
        <fullName evidence="4">alpha-1,6-mannosyl-glycoprotein 6-beta-N-acetylglucosaminyltransferase</fullName>
        <ecNumber evidence="4">2.4.1.155</ecNumber>
    </recommendedName>
</protein>
<evidence type="ECO:0000256" key="10">
    <source>
        <dbReference type="ARBA" id="ARBA00023034"/>
    </source>
</evidence>
<keyword evidence="12" id="KW-0325">Glycoprotein</keyword>